<dbReference type="EMBL" id="HG739114">
    <property type="protein sequence ID" value="CDP08126.1"/>
    <property type="molecule type" value="Genomic_DNA"/>
</dbReference>
<keyword evidence="2" id="KW-1185">Reference proteome</keyword>
<dbReference type="Gramene" id="CDP08126">
    <property type="protein sequence ID" value="CDP08126"/>
    <property type="gene ID" value="GSCOC_T00026861001"/>
</dbReference>
<dbReference type="AlphaFoldDB" id="A0A068UI29"/>
<proteinExistence type="predicted"/>
<protein>
    <submittedName>
        <fullName evidence="1">Uncharacterized protein</fullName>
    </submittedName>
</protein>
<organism evidence="1 2">
    <name type="scientific">Coffea canephora</name>
    <name type="common">Robusta coffee</name>
    <dbReference type="NCBI Taxonomy" id="49390"/>
    <lineage>
        <taxon>Eukaryota</taxon>
        <taxon>Viridiplantae</taxon>
        <taxon>Streptophyta</taxon>
        <taxon>Embryophyta</taxon>
        <taxon>Tracheophyta</taxon>
        <taxon>Spermatophyta</taxon>
        <taxon>Magnoliopsida</taxon>
        <taxon>eudicotyledons</taxon>
        <taxon>Gunneridae</taxon>
        <taxon>Pentapetalae</taxon>
        <taxon>asterids</taxon>
        <taxon>lamiids</taxon>
        <taxon>Gentianales</taxon>
        <taxon>Rubiaceae</taxon>
        <taxon>Ixoroideae</taxon>
        <taxon>Gardenieae complex</taxon>
        <taxon>Bertiereae - Coffeeae clade</taxon>
        <taxon>Coffeeae</taxon>
        <taxon>Coffea</taxon>
    </lineage>
</organism>
<evidence type="ECO:0000313" key="2">
    <source>
        <dbReference type="Proteomes" id="UP000295252"/>
    </source>
</evidence>
<reference evidence="2" key="1">
    <citation type="journal article" date="2014" name="Science">
        <title>The coffee genome provides insight into the convergent evolution of caffeine biosynthesis.</title>
        <authorList>
            <person name="Denoeud F."/>
            <person name="Carretero-Paulet L."/>
            <person name="Dereeper A."/>
            <person name="Droc G."/>
            <person name="Guyot R."/>
            <person name="Pietrella M."/>
            <person name="Zheng C."/>
            <person name="Alberti A."/>
            <person name="Anthony F."/>
            <person name="Aprea G."/>
            <person name="Aury J.M."/>
            <person name="Bento P."/>
            <person name="Bernard M."/>
            <person name="Bocs S."/>
            <person name="Campa C."/>
            <person name="Cenci A."/>
            <person name="Combes M.C."/>
            <person name="Crouzillat D."/>
            <person name="Da Silva C."/>
            <person name="Daddiego L."/>
            <person name="De Bellis F."/>
            <person name="Dussert S."/>
            <person name="Garsmeur O."/>
            <person name="Gayraud T."/>
            <person name="Guignon V."/>
            <person name="Jahn K."/>
            <person name="Jamilloux V."/>
            <person name="Joet T."/>
            <person name="Labadie K."/>
            <person name="Lan T."/>
            <person name="Leclercq J."/>
            <person name="Lepelley M."/>
            <person name="Leroy T."/>
            <person name="Li L.T."/>
            <person name="Librado P."/>
            <person name="Lopez L."/>
            <person name="Munoz A."/>
            <person name="Noel B."/>
            <person name="Pallavicini A."/>
            <person name="Perrotta G."/>
            <person name="Poncet V."/>
            <person name="Pot D."/>
            <person name="Priyono X."/>
            <person name="Rigoreau M."/>
            <person name="Rouard M."/>
            <person name="Rozas J."/>
            <person name="Tranchant-Dubreuil C."/>
            <person name="VanBuren R."/>
            <person name="Zhang Q."/>
            <person name="Andrade A.C."/>
            <person name="Argout X."/>
            <person name="Bertrand B."/>
            <person name="de Kochko A."/>
            <person name="Graziosi G."/>
            <person name="Henry R.J."/>
            <person name="Jayarama X."/>
            <person name="Ming R."/>
            <person name="Nagai C."/>
            <person name="Rounsley S."/>
            <person name="Sankoff D."/>
            <person name="Giuliano G."/>
            <person name="Albert V.A."/>
            <person name="Wincker P."/>
            <person name="Lashermes P."/>
        </authorList>
    </citation>
    <scope>NUCLEOTIDE SEQUENCE [LARGE SCALE GENOMIC DNA]</scope>
    <source>
        <strain evidence="2">cv. DH200-94</strain>
    </source>
</reference>
<accession>A0A068UI29</accession>
<sequence length="23" mass="2482">MSSSSITTTTCINKFCPSTRTSK</sequence>
<gene>
    <name evidence="1" type="ORF">GSCOC_T00026861001</name>
</gene>
<name>A0A068UI29_COFCA</name>
<evidence type="ECO:0000313" key="1">
    <source>
        <dbReference type="EMBL" id="CDP08126.1"/>
    </source>
</evidence>
<dbReference type="Proteomes" id="UP000295252">
    <property type="component" value="Chromosome V"/>
</dbReference>
<dbReference type="InParanoid" id="A0A068UI29"/>